<evidence type="ECO:0000256" key="1">
    <source>
        <dbReference type="ARBA" id="ARBA00022679"/>
    </source>
</evidence>
<keyword evidence="3" id="KW-0418">Kinase</keyword>
<evidence type="ECO:0000313" key="6">
    <source>
        <dbReference type="EMBL" id="SIS13652.1"/>
    </source>
</evidence>
<dbReference type="OrthoDB" id="3787729at2"/>
<evidence type="ECO:0000313" key="7">
    <source>
        <dbReference type="Proteomes" id="UP000186096"/>
    </source>
</evidence>
<sequence>MAVIHRTTLTPSKLELLTAWLPTQPWYEGEGRPELTRAGGFRLDDPRGEVGIDFMVVTDVSGDRPVSYHVPLTYRGAPLEEADHALIGTPEHGVLGQRWVYDGTHDPVLVAQLHALIQGDAEPQAQSVSDTPDPTVVASFTGAAVPGPIRLTAVAEAPHATDVVVDALDGSADGAGSGRLTLRVTRVLRPGETDVAGTRGHVTAGWRLPDETEVRGVYVVVTDAPR</sequence>
<dbReference type="GO" id="GO:0005524">
    <property type="term" value="F:ATP binding"/>
    <property type="evidence" value="ECO:0007669"/>
    <property type="project" value="UniProtKB-KW"/>
</dbReference>
<organism evidence="6 7">
    <name type="scientific">Microbispora rosea</name>
    <dbReference type="NCBI Taxonomy" id="58117"/>
    <lineage>
        <taxon>Bacteria</taxon>
        <taxon>Bacillati</taxon>
        <taxon>Actinomycetota</taxon>
        <taxon>Actinomycetes</taxon>
        <taxon>Streptosporangiales</taxon>
        <taxon>Streptosporangiaceae</taxon>
        <taxon>Microbispora</taxon>
    </lineage>
</organism>
<keyword evidence="1" id="KW-0808">Transferase</keyword>
<evidence type="ECO:0000256" key="3">
    <source>
        <dbReference type="ARBA" id="ARBA00022777"/>
    </source>
</evidence>
<keyword evidence="2" id="KW-0547">Nucleotide-binding</keyword>
<dbReference type="Proteomes" id="UP000186096">
    <property type="component" value="Unassembled WGS sequence"/>
</dbReference>
<keyword evidence="4" id="KW-0067">ATP-binding</keyword>
<dbReference type="STRING" id="58117.SAMN05421833_13057"/>
<proteinExistence type="predicted"/>
<gene>
    <name evidence="6" type="ORF">SAMN05421833_13057</name>
</gene>
<evidence type="ECO:0000259" key="5">
    <source>
        <dbReference type="Pfam" id="PF18085"/>
    </source>
</evidence>
<dbReference type="RefSeq" id="WP_076440807.1">
    <property type="nucleotide sequence ID" value="NZ_FTNI01000030.1"/>
</dbReference>
<accession>A0A1N7GM93</accession>
<evidence type="ECO:0000256" key="4">
    <source>
        <dbReference type="ARBA" id="ARBA00022840"/>
    </source>
</evidence>
<dbReference type="EMBL" id="FTNI01000030">
    <property type="protein sequence ID" value="SIS13652.1"/>
    <property type="molecule type" value="Genomic_DNA"/>
</dbReference>
<dbReference type="AlphaFoldDB" id="A0A1N7GM93"/>
<keyword evidence="7" id="KW-1185">Reference proteome</keyword>
<reference evidence="7" key="1">
    <citation type="submission" date="2017-01" db="EMBL/GenBank/DDBJ databases">
        <authorList>
            <person name="Varghese N."/>
            <person name="Submissions S."/>
        </authorList>
    </citation>
    <scope>NUCLEOTIDE SEQUENCE [LARGE SCALE GENOMIC DNA]</scope>
    <source>
        <strain evidence="7">ATCC 12950</strain>
    </source>
</reference>
<protein>
    <recommendedName>
        <fullName evidence="5">Maltokinase N-terminal cap domain-containing protein</fullName>
    </recommendedName>
</protein>
<dbReference type="Pfam" id="PF18085">
    <property type="entry name" value="Mak_N_cap"/>
    <property type="match status" value="1"/>
</dbReference>
<dbReference type="InterPro" id="IPR040999">
    <property type="entry name" value="Mak_N_cap"/>
</dbReference>
<feature type="domain" description="Maltokinase N-terminal cap" evidence="5">
    <location>
        <begin position="20"/>
        <end position="106"/>
    </location>
</feature>
<name>A0A1N7GM93_9ACTN</name>
<evidence type="ECO:0000256" key="2">
    <source>
        <dbReference type="ARBA" id="ARBA00022741"/>
    </source>
</evidence>
<dbReference type="GO" id="GO:0016301">
    <property type="term" value="F:kinase activity"/>
    <property type="evidence" value="ECO:0007669"/>
    <property type="project" value="UniProtKB-KW"/>
</dbReference>